<name>A0ABY6GYI9_9GAMM</name>
<evidence type="ECO:0000256" key="1">
    <source>
        <dbReference type="ARBA" id="ARBA00000852"/>
    </source>
</evidence>
<dbReference type="CDD" id="cd02440">
    <property type="entry name" value="AdoMet_MTases"/>
    <property type="match status" value="1"/>
</dbReference>
<dbReference type="GO" id="GO:0032259">
    <property type="term" value="P:methylation"/>
    <property type="evidence" value="ECO:0007669"/>
    <property type="project" value="UniProtKB-KW"/>
</dbReference>
<proteinExistence type="inferred from homology"/>
<evidence type="ECO:0000259" key="9">
    <source>
        <dbReference type="Pfam" id="PF08241"/>
    </source>
</evidence>
<dbReference type="EMBL" id="CP103300">
    <property type="protein sequence ID" value="UYM17858.1"/>
    <property type="molecule type" value="Genomic_DNA"/>
</dbReference>
<dbReference type="Proteomes" id="UP001163255">
    <property type="component" value="Chromosome"/>
</dbReference>
<comment type="function">
    <text evidence="8">Converts the free carboxyl group of a malonyl-thioester to its methyl ester by transfer of a methyl group from S-adenosyl-L-methionine (SAM). It allows to synthesize pimeloyl-ACP via the fatty acid synthetic pathway.</text>
</comment>
<dbReference type="EC" id="2.1.1.197" evidence="3 8"/>
<evidence type="ECO:0000256" key="6">
    <source>
        <dbReference type="ARBA" id="ARBA00022691"/>
    </source>
</evidence>
<keyword evidence="7 8" id="KW-0093">Biotin biosynthesis</keyword>
<dbReference type="HAMAP" id="MF_00835">
    <property type="entry name" value="BioC"/>
    <property type="match status" value="1"/>
</dbReference>
<dbReference type="Gene3D" id="3.40.50.150">
    <property type="entry name" value="Vaccinia Virus protein VP39"/>
    <property type="match status" value="1"/>
</dbReference>
<dbReference type="NCBIfam" id="TIGR02072">
    <property type="entry name" value="BioC"/>
    <property type="match status" value="1"/>
</dbReference>
<keyword evidence="5 8" id="KW-0808">Transferase</keyword>
<dbReference type="GO" id="GO:0102130">
    <property type="term" value="F:malonyl-CoA methyltransferase activity"/>
    <property type="evidence" value="ECO:0007669"/>
    <property type="project" value="UniProtKB-EC"/>
</dbReference>
<dbReference type="InterPro" id="IPR050602">
    <property type="entry name" value="Malonyl-ACP_OMT"/>
</dbReference>
<evidence type="ECO:0000313" key="11">
    <source>
        <dbReference type="Proteomes" id="UP001163255"/>
    </source>
</evidence>
<dbReference type="SUPFAM" id="SSF53335">
    <property type="entry name" value="S-adenosyl-L-methionine-dependent methyltransferases"/>
    <property type="match status" value="1"/>
</dbReference>
<evidence type="ECO:0000256" key="2">
    <source>
        <dbReference type="ARBA" id="ARBA00004746"/>
    </source>
</evidence>
<organism evidence="10 11">
    <name type="scientific">Endozoicomonas euniceicola</name>
    <dbReference type="NCBI Taxonomy" id="1234143"/>
    <lineage>
        <taxon>Bacteria</taxon>
        <taxon>Pseudomonadati</taxon>
        <taxon>Pseudomonadota</taxon>
        <taxon>Gammaproteobacteria</taxon>
        <taxon>Oceanospirillales</taxon>
        <taxon>Endozoicomonadaceae</taxon>
        <taxon>Endozoicomonas</taxon>
    </lineage>
</organism>
<evidence type="ECO:0000256" key="3">
    <source>
        <dbReference type="ARBA" id="ARBA00012327"/>
    </source>
</evidence>
<dbReference type="Pfam" id="PF08241">
    <property type="entry name" value="Methyltransf_11"/>
    <property type="match status" value="1"/>
</dbReference>
<evidence type="ECO:0000313" key="10">
    <source>
        <dbReference type="EMBL" id="UYM17858.1"/>
    </source>
</evidence>
<dbReference type="PANTHER" id="PTHR13090">
    <property type="entry name" value="ARGININE-HYDROXYLASE NDUFAF5, MITOCHONDRIAL"/>
    <property type="match status" value="1"/>
</dbReference>
<evidence type="ECO:0000256" key="5">
    <source>
        <dbReference type="ARBA" id="ARBA00022679"/>
    </source>
</evidence>
<evidence type="ECO:0000256" key="4">
    <source>
        <dbReference type="ARBA" id="ARBA00022603"/>
    </source>
</evidence>
<evidence type="ECO:0000256" key="8">
    <source>
        <dbReference type="HAMAP-Rule" id="MF_00835"/>
    </source>
</evidence>
<evidence type="ECO:0000256" key="7">
    <source>
        <dbReference type="ARBA" id="ARBA00022756"/>
    </source>
</evidence>
<gene>
    <name evidence="8 10" type="primary">bioC</name>
    <name evidence="10" type="ORF">NX720_08110</name>
</gene>
<sequence>MLERVTSSVAEACRPEQADKRRIAVNFSRAASTYDVAAALQNRVAARTMLGLPSNRKPEFVLDLGSGTGRQTIQVAGHYPQASVVGLDLAMGMAAHARSCFPQLDWCSGDIEHLPFKDNRFDVVFSSLAIQWCSLNRVLEEVHRVLKPGGLFVFSTLAAGTMHELKRAWGQVDPHVHVNDFDTYSAQKHCVQQSDCQLHSFRLQTETIYYPSVMQLLRDMKALGVNTVPARQNGLMSRHRILKLQEAYEVFRTEKGLPLSYEVIYGIVHKPLII</sequence>
<dbReference type="PANTHER" id="PTHR13090:SF1">
    <property type="entry name" value="ARGININE-HYDROXYLASE NDUFAF5, MITOCHONDRIAL"/>
    <property type="match status" value="1"/>
</dbReference>
<dbReference type="InterPro" id="IPR013216">
    <property type="entry name" value="Methyltransf_11"/>
</dbReference>
<dbReference type="InterPro" id="IPR029063">
    <property type="entry name" value="SAM-dependent_MTases_sf"/>
</dbReference>
<reference evidence="10" key="1">
    <citation type="submission" date="2022-10" db="EMBL/GenBank/DDBJ databases">
        <title>Completed Genome Sequence of two octocoral isolated bacterium, Endozoicomonas euniceicola EF212T and Endozoicomonas gorgoniicola PS125T.</title>
        <authorList>
            <person name="Chiou Y.-J."/>
            <person name="Chen Y.-H."/>
        </authorList>
    </citation>
    <scope>NUCLEOTIDE SEQUENCE</scope>
    <source>
        <strain evidence="10">EF212</strain>
    </source>
</reference>
<dbReference type="InterPro" id="IPR011814">
    <property type="entry name" value="BioC"/>
</dbReference>
<protein>
    <recommendedName>
        <fullName evidence="3 8">Malonyl-[acyl-carrier protein] O-methyltransferase</fullName>
        <shortName evidence="8">Malonyl-ACP O-methyltransferase</shortName>
        <ecNumber evidence="3 8">2.1.1.197</ecNumber>
    </recommendedName>
    <alternativeName>
        <fullName evidence="8">Biotin synthesis protein BioC</fullName>
    </alternativeName>
</protein>
<comment type="pathway">
    <text evidence="2 8">Cofactor biosynthesis; biotin biosynthesis.</text>
</comment>
<comment type="catalytic activity">
    <reaction evidence="1 8">
        <text>malonyl-[ACP] + S-adenosyl-L-methionine = malonyl-[ACP] methyl ester + S-adenosyl-L-homocysteine</text>
        <dbReference type="Rhea" id="RHEA:17105"/>
        <dbReference type="Rhea" id="RHEA-COMP:9623"/>
        <dbReference type="Rhea" id="RHEA-COMP:9954"/>
        <dbReference type="ChEBI" id="CHEBI:57856"/>
        <dbReference type="ChEBI" id="CHEBI:59789"/>
        <dbReference type="ChEBI" id="CHEBI:78449"/>
        <dbReference type="ChEBI" id="CHEBI:78845"/>
        <dbReference type="EC" id="2.1.1.197"/>
    </reaction>
</comment>
<keyword evidence="11" id="KW-1185">Reference proteome</keyword>
<comment type="similarity">
    <text evidence="8">Belongs to the methyltransferase superfamily.</text>
</comment>
<accession>A0ABY6GYI9</accession>
<feature type="domain" description="Methyltransferase type 11" evidence="9">
    <location>
        <begin position="62"/>
        <end position="154"/>
    </location>
</feature>
<keyword evidence="4 8" id="KW-0489">Methyltransferase</keyword>
<keyword evidence="6 8" id="KW-0949">S-adenosyl-L-methionine</keyword>
<dbReference type="RefSeq" id="WP_262600593.1">
    <property type="nucleotide sequence ID" value="NZ_CP103300.1"/>
</dbReference>